<dbReference type="InterPro" id="IPR029044">
    <property type="entry name" value="Nucleotide-diphossugar_trans"/>
</dbReference>
<sequence length="295" mass="33455">MMTLNTPVVFCASDQLFDQTVAFLESARQNSPEIPLICIPYTNGIDKIDILSEIYDFQYYDTYDIRALQNISRIVYGAANDRLRKLACFTIEVDKFLFLDVNTIVLRDLRPWTDTPLDRVDLIFSEMSPGESYHDLHDGLIRRSKEFSTGCFLASRKTFPLEMIVHAVLAELFLYKRVAKLSNDDQPLLNFACDVAGKRTIDFDEAGTPLSTRTWYGFDYAETAEGLVDPATNKPVALLHFAGCGSVETIPPGPRRDLYRRYLADGHARIARERPAAKATVLDRFVPRLFSTSDD</sequence>
<dbReference type="SUPFAM" id="SSF53448">
    <property type="entry name" value="Nucleotide-diphospho-sugar transferases"/>
    <property type="match status" value="1"/>
</dbReference>
<organism evidence="1 2">
    <name type="scientific">Methylobacterium trifolii</name>
    <dbReference type="NCBI Taxonomy" id="1003092"/>
    <lineage>
        <taxon>Bacteria</taxon>
        <taxon>Pseudomonadati</taxon>
        <taxon>Pseudomonadota</taxon>
        <taxon>Alphaproteobacteria</taxon>
        <taxon>Hyphomicrobiales</taxon>
        <taxon>Methylobacteriaceae</taxon>
        <taxon>Methylobacterium</taxon>
    </lineage>
</organism>
<reference evidence="1" key="2">
    <citation type="submission" date="2021-08" db="EMBL/GenBank/DDBJ databases">
        <authorList>
            <person name="Tani A."/>
            <person name="Ola A."/>
            <person name="Ogura Y."/>
            <person name="Katsura K."/>
            <person name="Hayashi T."/>
        </authorList>
    </citation>
    <scope>NUCLEOTIDE SEQUENCE</scope>
    <source>
        <strain evidence="1">DSM 23632</strain>
    </source>
</reference>
<comment type="caution">
    <text evidence="1">The sequence shown here is derived from an EMBL/GenBank/DDBJ whole genome shotgun (WGS) entry which is preliminary data.</text>
</comment>
<evidence type="ECO:0000313" key="2">
    <source>
        <dbReference type="Proteomes" id="UP001055057"/>
    </source>
</evidence>
<gene>
    <name evidence="1" type="ORF">MPOCJGCO_1937</name>
</gene>
<dbReference type="Gene3D" id="3.90.550.10">
    <property type="entry name" value="Spore Coat Polysaccharide Biosynthesis Protein SpsA, Chain A"/>
    <property type="match status" value="1"/>
</dbReference>
<keyword evidence="2" id="KW-1185">Reference proteome</keyword>
<name>A0ABQ4U146_9HYPH</name>
<reference evidence="1" key="1">
    <citation type="journal article" date="2021" name="Front. Microbiol.">
        <title>Comprehensive Comparative Genomics and Phenotyping of Methylobacterium Species.</title>
        <authorList>
            <person name="Alessa O."/>
            <person name="Ogura Y."/>
            <person name="Fujitani Y."/>
            <person name="Takami H."/>
            <person name="Hayashi T."/>
            <person name="Sahin N."/>
            <person name="Tani A."/>
        </authorList>
    </citation>
    <scope>NUCLEOTIDE SEQUENCE</scope>
    <source>
        <strain evidence="1">DSM 23632</strain>
    </source>
</reference>
<accession>A0ABQ4U146</accession>
<dbReference type="Proteomes" id="UP001055057">
    <property type="component" value="Unassembled WGS sequence"/>
</dbReference>
<evidence type="ECO:0008006" key="3">
    <source>
        <dbReference type="Google" id="ProtNLM"/>
    </source>
</evidence>
<protein>
    <recommendedName>
        <fullName evidence="3">Lipopolysaccharide biosynthesis glycosyltransferase</fullName>
    </recommendedName>
</protein>
<evidence type="ECO:0000313" key="1">
    <source>
        <dbReference type="EMBL" id="GJE59835.1"/>
    </source>
</evidence>
<proteinExistence type="predicted"/>
<dbReference type="EMBL" id="BPRB01000097">
    <property type="protein sequence ID" value="GJE59835.1"/>
    <property type="molecule type" value="Genomic_DNA"/>
</dbReference>